<organism evidence="9 10">
    <name type="scientific">Rhizobium subbaraonis</name>
    <dbReference type="NCBI Taxonomy" id="908946"/>
    <lineage>
        <taxon>Bacteria</taxon>
        <taxon>Pseudomonadati</taxon>
        <taxon>Pseudomonadota</taxon>
        <taxon>Alphaproteobacteria</taxon>
        <taxon>Hyphomicrobiales</taxon>
        <taxon>Rhizobiaceae</taxon>
        <taxon>Rhizobium/Agrobacterium group</taxon>
        <taxon>Rhizobium</taxon>
    </lineage>
</organism>
<evidence type="ECO:0000256" key="7">
    <source>
        <dbReference type="SAM" id="Phobius"/>
    </source>
</evidence>
<evidence type="ECO:0000256" key="3">
    <source>
        <dbReference type="ARBA" id="ARBA00022692"/>
    </source>
</evidence>
<dbReference type="RefSeq" id="WP_097137817.1">
    <property type="nucleotide sequence ID" value="NZ_OBQD01000004.1"/>
</dbReference>
<comment type="subcellular location">
    <subcellularLocation>
        <location evidence="1">Cell membrane</location>
        <topology evidence="1">Multi-pass membrane protein</topology>
    </subcellularLocation>
</comment>
<dbReference type="InterPro" id="IPR036938">
    <property type="entry name" value="PAP2/HPO_sf"/>
</dbReference>
<keyword evidence="5 7" id="KW-1133">Transmembrane helix</keyword>
<dbReference type="OrthoDB" id="9780507at2"/>
<dbReference type="EMBL" id="OBQD01000004">
    <property type="protein sequence ID" value="SOC37578.1"/>
    <property type="molecule type" value="Genomic_DNA"/>
</dbReference>
<dbReference type="SUPFAM" id="SSF48317">
    <property type="entry name" value="Acid phosphatase/Vanadium-dependent haloperoxidase"/>
    <property type="match status" value="1"/>
</dbReference>
<feature type="transmembrane region" description="Helical" evidence="7">
    <location>
        <begin position="87"/>
        <end position="107"/>
    </location>
</feature>
<keyword evidence="4" id="KW-0378">Hydrolase</keyword>
<evidence type="ECO:0000259" key="8">
    <source>
        <dbReference type="SMART" id="SM00014"/>
    </source>
</evidence>
<dbReference type="Gene3D" id="1.20.144.10">
    <property type="entry name" value="Phosphatidic acid phosphatase type 2/haloperoxidase"/>
    <property type="match status" value="2"/>
</dbReference>
<dbReference type="Proteomes" id="UP000219167">
    <property type="component" value="Unassembled WGS sequence"/>
</dbReference>
<dbReference type="GO" id="GO:0016787">
    <property type="term" value="F:hydrolase activity"/>
    <property type="evidence" value="ECO:0007669"/>
    <property type="project" value="UniProtKB-KW"/>
</dbReference>
<feature type="transmembrane region" description="Helical" evidence="7">
    <location>
        <begin position="164"/>
        <end position="181"/>
    </location>
</feature>
<accession>A0A285U869</accession>
<evidence type="ECO:0000256" key="5">
    <source>
        <dbReference type="ARBA" id="ARBA00022989"/>
    </source>
</evidence>
<dbReference type="PANTHER" id="PTHR14969">
    <property type="entry name" value="SPHINGOSINE-1-PHOSPHATE PHOSPHOHYDROLASE"/>
    <property type="match status" value="1"/>
</dbReference>
<dbReference type="PANTHER" id="PTHR14969:SF62">
    <property type="entry name" value="DECAPRENYLPHOSPHORYL-5-PHOSPHORIBOSE PHOSPHATASE RV3807C-RELATED"/>
    <property type="match status" value="1"/>
</dbReference>
<feature type="transmembrane region" description="Helical" evidence="7">
    <location>
        <begin position="139"/>
        <end position="157"/>
    </location>
</feature>
<feature type="transmembrane region" description="Helical" evidence="7">
    <location>
        <begin position="56"/>
        <end position="75"/>
    </location>
</feature>
<dbReference type="GO" id="GO:0005886">
    <property type="term" value="C:plasma membrane"/>
    <property type="evidence" value="ECO:0007669"/>
    <property type="project" value="UniProtKB-SubCell"/>
</dbReference>
<evidence type="ECO:0000256" key="1">
    <source>
        <dbReference type="ARBA" id="ARBA00004651"/>
    </source>
</evidence>
<evidence type="ECO:0000256" key="2">
    <source>
        <dbReference type="ARBA" id="ARBA00022475"/>
    </source>
</evidence>
<evidence type="ECO:0000256" key="6">
    <source>
        <dbReference type="ARBA" id="ARBA00023136"/>
    </source>
</evidence>
<dbReference type="InterPro" id="IPR000326">
    <property type="entry name" value="PAP2/HPO"/>
</dbReference>
<feature type="domain" description="Phosphatidic acid phosphatase type 2/haloperoxidase" evidence="8">
    <location>
        <begin position="89"/>
        <end position="202"/>
    </location>
</feature>
<keyword evidence="10" id="KW-1185">Reference proteome</keyword>
<dbReference type="SMART" id="SM00014">
    <property type="entry name" value="acidPPc"/>
    <property type="match status" value="1"/>
</dbReference>
<evidence type="ECO:0000313" key="9">
    <source>
        <dbReference type="EMBL" id="SOC37578.1"/>
    </source>
</evidence>
<proteinExistence type="predicted"/>
<feature type="transmembrane region" description="Helical" evidence="7">
    <location>
        <begin position="187"/>
        <end position="206"/>
    </location>
</feature>
<evidence type="ECO:0000256" key="4">
    <source>
        <dbReference type="ARBA" id="ARBA00022801"/>
    </source>
</evidence>
<name>A0A285U869_9HYPH</name>
<dbReference type="Pfam" id="PF01569">
    <property type="entry name" value="PAP2"/>
    <property type="match status" value="1"/>
</dbReference>
<keyword evidence="2" id="KW-1003">Cell membrane</keyword>
<sequence length="236" mass="25639">MNRPIASTLWIFVTAALLAAALLPFDPALSQRAQGLPEGVVTFNRHITDFGTFGWMIYGSGLLAITAFIIWRVSANEMISGRGRTGWRLFLYFFLTIGSASALVHLLKAVIGRARPELFAELGAYSLSPMTGNTIFESFPSGHSAAVGAFFGAFALLVPRLRPFFIAGAVLIGVSRVIVGAHYPSDVAAGLLVGLWCALMVAFVFARHNALFRLDDAGWPRPKTALEKRLESRTEH</sequence>
<protein>
    <submittedName>
        <fullName evidence="9">PAP2 superfamily protein</fullName>
    </submittedName>
</protein>
<dbReference type="AlphaFoldDB" id="A0A285U869"/>
<reference evidence="9 10" key="1">
    <citation type="submission" date="2017-08" db="EMBL/GenBank/DDBJ databases">
        <authorList>
            <person name="de Groot N.N."/>
        </authorList>
    </citation>
    <scope>NUCLEOTIDE SEQUENCE [LARGE SCALE GENOMIC DNA]</scope>
    <source>
        <strain evidence="9 10">JC85</strain>
    </source>
</reference>
<evidence type="ECO:0000313" key="10">
    <source>
        <dbReference type="Proteomes" id="UP000219167"/>
    </source>
</evidence>
<keyword evidence="6 7" id="KW-0472">Membrane</keyword>
<keyword evidence="3 7" id="KW-0812">Transmembrane</keyword>
<gene>
    <name evidence="9" type="ORF">SAMN05892877_104224</name>
</gene>